<dbReference type="RefSeq" id="WP_216476585.1">
    <property type="nucleotide sequence ID" value="NZ_JAHLQJ010000001.1"/>
</dbReference>
<accession>A0ABS6FJU8</accession>
<reference evidence="1 2" key="1">
    <citation type="submission" date="2021-06" db="EMBL/GenBank/DDBJ databases">
        <authorList>
            <person name="Sun Q."/>
            <person name="Li D."/>
        </authorList>
    </citation>
    <scope>NUCLEOTIDE SEQUENCE [LARGE SCALE GENOMIC DNA]</scope>
    <source>
        <strain evidence="1 2">MSJ-6</strain>
    </source>
</reference>
<proteinExistence type="predicted"/>
<evidence type="ECO:0000313" key="1">
    <source>
        <dbReference type="EMBL" id="MBU5670241.1"/>
    </source>
</evidence>
<keyword evidence="2" id="KW-1185">Reference proteome</keyword>
<sequence length="60" mass="6763">MSKITNVIKIEMMPTVPELLSVASAVAAFYPGREKEIMQAIRDAAERRIEELNKQEESAK</sequence>
<protein>
    <submittedName>
        <fullName evidence="1">Uncharacterized protein</fullName>
    </submittedName>
</protein>
<organism evidence="1 2">
    <name type="scientific">Paenibacillus brevis</name>
    <dbReference type="NCBI Taxonomy" id="2841508"/>
    <lineage>
        <taxon>Bacteria</taxon>
        <taxon>Bacillati</taxon>
        <taxon>Bacillota</taxon>
        <taxon>Bacilli</taxon>
        <taxon>Bacillales</taxon>
        <taxon>Paenibacillaceae</taxon>
        <taxon>Paenibacillus</taxon>
    </lineage>
</organism>
<comment type="caution">
    <text evidence="1">The sequence shown here is derived from an EMBL/GenBank/DDBJ whole genome shotgun (WGS) entry which is preliminary data.</text>
</comment>
<name>A0ABS6FJU8_9BACL</name>
<gene>
    <name evidence="1" type="ORF">KQJ23_00215</name>
</gene>
<dbReference type="EMBL" id="JAHLQJ010000001">
    <property type="protein sequence ID" value="MBU5670241.1"/>
    <property type="molecule type" value="Genomic_DNA"/>
</dbReference>
<dbReference type="Proteomes" id="UP000743001">
    <property type="component" value="Unassembled WGS sequence"/>
</dbReference>
<evidence type="ECO:0000313" key="2">
    <source>
        <dbReference type="Proteomes" id="UP000743001"/>
    </source>
</evidence>